<accession>A0A845ARB9</accession>
<dbReference type="EMBL" id="WTYE01000001">
    <property type="protein sequence ID" value="MXP32154.1"/>
    <property type="molecule type" value="Genomic_DNA"/>
</dbReference>
<evidence type="ECO:0000313" key="1">
    <source>
        <dbReference type="EMBL" id="MXP32154.1"/>
    </source>
</evidence>
<name>A0A845ARB9_9SPHN</name>
<organism evidence="1 2">
    <name type="scientific">Parerythrobacter jejuensis</name>
    <dbReference type="NCBI Taxonomy" id="795812"/>
    <lineage>
        <taxon>Bacteria</taxon>
        <taxon>Pseudomonadati</taxon>
        <taxon>Pseudomonadota</taxon>
        <taxon>Alphaproteobacteria</taxon>
        <taxon>Sphingomonadales</taxon>
        <taxon>Erythrobacteraceae</taxon>
        <taxon>Parerythrobacter</taxon>
    </lineage>
</organism>
<comment type="caution">
    <text evidence="1">The sequence shown here is derived from an EMBL/GenBank/DDBJ whole genome shotgun (WGS) entry which is preliminary data.</text>
</comment>
<reference evidence="1 2" key="1">
    <citation type="submission" date="2019-12" db="EMBL/GenBank/DDBJ databases">
        <title>Genomic-based taxomic classification of the family Erythrobacteraceae.</title>
        <authorList>
            <person name="Xu L."/>
        </authorList>
    </citation>
    <scope>NUCLEOTIDE SEQUENCE [LARGE SCALE GENOMIC DNA]</scope>
    <source>
        <strain evidence="1 2">JCM 16677</strain>
    </source>
</reference>
<sequence>MLAAIPVHASTTASRFADFPQTTIDYFEIEGANPADWQGQLDTLGPKSKQNDHRNAATTRYTIDWNYNDRGGNTCDSHLEVKTVVFFPRLRNRASLTDAARQEWDRFTDALEAHEARHLEMIYAAIPSLRRALMDGSCTGAVKRAQRIVSKLDRDQARFDAETGHGTKEGTTFRW</sequence>
<dbReference type="RefSeq" id="WP_344705252.1">
    <property type="nucleotide sequence ID" value="NZ_BAAAZF010000001.1"/>
</dbReference>
<dbReference type="Proteomes" id="UP000446786">
    <property type="component" value="Unassembled WGS sequence"/>
</dbReference>
<protein>
    <submittedName>
        <fullName evidence="1">DUF922 domain-containing protein</fullName>
    </submittedName>
</protein>
<proteinExistence type="predicted"/>
<keyword evidence="2" id="KW-1185">Reference proteome</keyword>
<gene>
    <name evidence="1" type="ORF">GRI94_10010</name>
</gene>
<evidence type="ECO:0000313" key="2">
    <source>
        <dbReference type="Proteomes" id="UP000446786"/>
    </source>
</evidence>
<dbReference type="InterPro" id="IPR010321">
    <property type="entry name" value="DUF922"/>
</dbReference>
<dbReference type="Pfam" id="PF06037">
    <property type="entry name" value="DUF922"/>
    <property type="match status" value="1"/>
</dbReference>
<dbReference type="AlphaFoldDB" id="A0A845ARB9"/>